<evidence type="ECO:0000256" key="3">
    <source>
        <dbReference type="ARBA" id="ARBA00022536"/>
    </source>
</evidence>
<dbReference type="GO" id="GO:0016020">
    <property type="term" value="C:membrane"/>
    <property type="evidence" value="ECO:0007669"/>
    <property type="project" value="UniProtKB-SubCell"/>
</dbReference>
<dbReference type="PANTHER" id="PTHR47974:SF3">
    <property type="entry name" value="RECEPTOR-LIKE SERINE_THREONINE-PROTEIN KINASE"/>
    <property type="match status" value="1"/>
</dbReference>
<dbReference type="EC" id="2.7.11.1" evidence="17"/>
<feature type="binding site" evidence="18">
    <location>
        <position position="541"/>
    </location>
    <ligand>
        <name>ATP</name>
        <dbReference type="ChEBI" id="CHEBI:30616"/>
    </ligand>
</feature>
<reference evidence="24 25" key="1">
    <citation type="journal article" date="2023" name="Hortic Res">
        <title>Pangenome of water caltrop reveals structural variations and asymmetric subgenome divergence after allopolyploidization.</title>
        <authorList>
            <person name="Zhang X."/>
            <person name="Chen Y."/>
            <person name="Wang L."/>
            <person name="Yuan Y."/>
            <person name="Fang M."/>
            <person name="Shi L."/>
            <person name="Lu R."/>
            <person name="Comes H.P."/>
            <person name="Ma Y."/>
            <person name="Chen Y."/>
            <person name="Huang G."/>
            <person name="Zhou Y."/>
            <person name="Zheng Z."/>
            <person name="Qiu Y."/>
        </authorList>
    </citation>
    <scope>NUCLEOTIDE SEQUENCE [LARGE SCALE GENOMIC DNA]</scope>
    <source>
        <tissue evidence="24">Roots</tissue>
    </source>
</reference>
<evidence type="ECO:0000256" key="18">
    <source>
        <dbReference type="PROSITE-ProRule" id="PRU10141"/>
    </source>
</evidence>
<evidence type="ECO:0000256" key="6">
    <source>
        <dbReference type="ARBA" id="ARBA00022729"/>
    </source>
</evidence>
<sequence>MDLPVLTLILIFLLTYLLPAYSALPSLRRGSSLFVEHSSDFLVSPTGSFSAGFFPVGENAFTFAIWHGGPVCSGDSCVPVWMANRDVPVNGKRSRLSLRDDGDLVLVDAGFLPPVWSSETSSSVAAKLQLKDTGNLVLTDESGNTTLWQSFDFPTDTILPTQIIKMETRVVASRSRSNYSRGFYGLHFNDQNVFSLVFSGPIFSRAYWPSPWERMFVFNRSGAVLDPLGYFSSSDDFHFSSSDYGRVIPRRLTLDPDGNLRLYSLNSSNKAWLVTWQASSTPCSIYGLCGSNSLCGYDRLLGRRCSCIPGHEKVDPVDWSLGCRPIVPLSNMCSKDVGFMKITHVDFYGYDMDQVERTNMTLVDCRTMCINTCSCKGFMYVFEYEKGTFRCYFKVELRNGHINPSFTAQFFIKVNKSATRAIEQEKQTQGSCTERQTVQLNRAPYTLNKSNTFVSLLLWFAVGVAGIEMFVVFVVWFFFFRNQQDISTPSHRYILAATRFQRFTYGELKKATKNFDQEIGRGAGGIVYLAVLPDNRVAAVKLLNEATTGGEADFLAEVNTIGRINHMNLIELWGYCAEGKHRLLVYEYMEHGSLAKNLSSPELDWRRRYDIAVGTAKGLAYLHEECLEWVLHCDVKPQNILLDSEYTPKVADFGLSKLMDRADSTDQEFSRIRGTRGYMAPEWVSNMSITSKVDVYSYGVVMLELVTGMNAAEGVRSIAGGEEKHMRLIPWVRQKMKETASDPSRSVVDEIVDPRLRGDYDVKKMEILIGVALRCVMEDKNSRPTMGEIVEMLLREEEASV</sequence>
<dbReference type="PROSITE" id="PS50011">
    <property type="entry name" value="PROTEIN_KINASE_DOM"/>
    <property type="match status" value="1"/>
</dbReference>
<dbReference type="SMART" id="SM00220">
    <property type="entry name" value="S_TKc"/>
    <property type="match status" value="1"/>
</dbReference>
<evidence type="ECO:0000256" key="16">
    <source>
        <dbReference type="ARBA" id="ARBA00048679"/>
    </source>
</evidence>
<keyword evidence="5 19" id="KW-0812">Transmembrane</keyword>
<dbReference type="Proteomes" id="UP001345219">
    <property type="component" value="Chromosome 4"/>
</dbReference>
<evidence type="ECO:0000256" key="2">
    <source>
        <dbReference type="ARBA" id="ARBA00022527"/>
    </source>
</evidence>
<evidence type="ECO:0000256" key="5">
    <source>
        <dbReference type="ARBA" id="ARBA00022692"/>
    </source>
</evidence>
<keyword evidence="7 17" id="KW-0547">Nucleotide-binding</keyword>
<dbReference type="SMART" id="SM00473">
    <property type="entry name" value="PAN_AP"/>
    <property type="match status" value="1"/>
</dbReference>
<dbReference type="AlphaFoldDB" id="A0AAN7PLA0"/>
<dbReference type="PROSITE" id="PS50927">
    <property type="entry name" value="BULB_LECTIN"/>
    <property type="match status" value="1"/>
</dbReference>
<dbReference type="Gene3D" id="2.90.10.10">
    <property type="entry name" value="Bulb-type lectin domain"/>
    <property type="match status" value="1"/>
</dbReference>
<dbReference type="FunFam" id="3.30.200.20:FF:000059">
    <property type="entry name" value="S-receptor-like serine/threonine-protein kinase"/>
    <property type="match status" value="1"/>
</dbReference>
<dbReference type="InterPro" id="IPR008271">
    <property type="entry name" value="Ser/Thr_kinase_AS"/>
</dbReference>
<evidence type="ECO:0000256" key="19">
    <source>
        <dbReference type="SAM" id="Phobius"/>
    </source>
</evidence>
<keyword evidence="9 17" id="KW-0067">ATP-binding</keyword>
<accession>A0AAN7PLA0</accession>
<keyword evidence="3" id="KW-0245">EGF-like domain</keyword>
<feature type="domain" description="Bulb-type lectin" evidence="22">
    <location>
        <begin position="27"/>
        <end position="151"/>
    </location>
</feature>
<keyword evidence="11 19" id="KW-0472">Membrane</keyword>
<keyword evidence="4 17" id="KW-0808">Transferase</keyword>
<organism evidence="24 25">
    <name type="scientific">Trapa incisa</name>
    <dbReference type="NCBI Taxonomy" id="236973"/>
    <lineage>
        <taxon>Eukaryota</taxon>
        <taxon>Viridiplantae</taxon>
        <taxon>Streptophyta</taxon>
        <taxon>Embryophyta</taxon>
        <taxon>Tracheophyta</taxon>
        <taxon>Spermatophyta</taxon>
        <taxon>Magnoliopsida</taxon>
        <taxon>eudicotyledons</taxon>
        <taxon>Gunneridae</taxon>
        <taxon>Pentapetalae</taxon>
        <taxon>rosids</taxon>
        <taxon>malvids</taxon>
        <taxon>Myrtales</taxon>
        <taxon>Lythraceae</taxon>
        <taxon>Trapa</taxon>
    </lineage>
</organism>
<evidence type="ECO:0000256" key="1">
    <source>
        <dbReference type="ARBA" id="ARBA00004479"/>
    </source>
</evidence>
<evidence type="ECO:0000256" key="14">
    <source>
        <dbReference type="ARBA" id="ARBA00023180"/>
    </source>
</evidence>
<evidence type="ECO:0000256" key="10">
    <source>
        <dbReference type="ARBA" id="ARBA00022989"/>
    </source>
</evidence>
<keyword evidence="13" id="KW-0675">Receptor</keyword>
<dbReference type="EMBL" id="JAXIOK010000017">
    <property type="protein sequence ID" value="KAK4750498.1"/>
    <property type="molecule type" value="Genomic_DNA"/>
</dbReference>
<gene>
    <name evidence="24" type="ORF">SAY87_003980</name>
</gene>
<dbReference type="SUPFAM" id="SSF51110">
    <property type="entry name" value="alpha-D-mannose-specific plant lectins"/>
    <property type="match status" value="1"/>
</dbReference>
<evidence type="ECO:0000256" key="9">
    <source>
        <dbReference type="ARBA" id="ARBA00022840"/>
    </source>
</evidence>
<comment type="catalytic activity">
    <reaction evidence="16 17">
        <text>L-seryl-[protein] + ATP = O-phospho-L-seryl-[protein] + ADP + H(+)</text>
        <dbReference type="Rhea" id="RHEA:17989"/>
        <dbReference type="Rhea" id="RHEA-COMP:9863"/>
        <dbReference type="Rhea" id="RHEA-COMP:11604"/>
        <dbReference type="ChEBI" id="CHEBI:15378"/>
        <dbReference type="ChEBI" id="CHEBI:29999"/>
        <dbReference type="ChEBI" id="CHEBI:30616"/>
        <dbReference type="ChEBI" id="CHEBI:83421"/>
        <dbReference type="ChEBI" id="CHEBI:456216"/>
        <dbReference type="EC" id="2.7.11.1"/>
    </reaction>
</comment>
<dbReference type="PROSITE" id="PS00107">
    <property type="entry name" value="PROTEIN_KINASE_ATP"/>
    <property type="match status" value="1"/>
</dbReference>
<dbReference type="InterPro" id="IPR000858">
    <property type="entry name" value="S_locus_glycoprot_dom"/>
</dbReference>
<dbReference type="Gene3D" id="1.10.510.10">
    <property type="entry name" value="Transferase(Phosphotransferase) domain 1"/>
    <property type="match status" value="1"/>
</dbReference>
<keyword evidence="12" id="KW-1015">Disulfide bond</keyword>
<evidence type="ECO:0000256" key="4">
    <source>
        <dbReference type="ARBA" id="ARBA00022679"/>
    </source>
</evidence>
<dbReference type="Pfam" id="PF01453">
    <property type="entry name" value="B_lectin"/>
    <property type="match status" value="1"/>
</dbReference>
<evidence type="ECO:0000256" key="13">
    <source>
        <dbReference type="ARBA" id="ARBA00023170"/>
    </source>
</evidence>
<dbReference type="CDD" id="cd14066">
    <property type="entry name" value="STKc_IRAK"/>
    <property type="match status" value="1"/>
</dbReference>
<dbReference type="InterPro" id="IPR024171">
    <property type="entry name" value="SRK-like_kinase"/>
</dbReference>
<dbReference type="PROSITE" id="PS00108">
    <property type="entry name" value="PROTEIN_KINASE_ST"/>
    <property type="match status" value="1"/>
</dbReference>
<feature type="transmembrane region" description="Helical" evidence="19">
    <location>
        <begin position="456"/>
        <end position="480"/>
    </location>
</feature>
<dbReference type="InterPro" id="IPR011009">
    <property type="entry name" value="Kinase-like_dom_sf"/>
</dbReference>
<comment type="caution">
    <text evidence="24">The sequence shown here is derived from an EMBL/GenBank/DDBJ whole genome shotgun (WGS) entry which is preliminary data.</text>
</comment>
<comment type="subcellular location">
    <subcellularLocation>
        <location evidence="1">Membrane</location>
        <topology evidence="1">Single-pass type I membrane protein</topology>
    </subcellularLocation>
</comment>
<dbReference type="CDD" id="cd01098">
    <property type="entry name" value="PAN_AP_plant"/>
    <property type="match status" value="1"/>
</dbReference>
<dbReference type="InterPro" id="IPR000719">
    <property type="entry name" value="Prot_kinase_dom"/>
</dbReference>
<proteinExistence type="inferred from homology"/>
<evidence type="ECO:0000256" key="12">
    <source>
        <dbReference type="ARBA" id="ARBA00023157"/>
    </source>
</evidence>
<dbReference type="CDD" id="cd00028">
    <property type="entry name" value="B_lectin"/>
    <property type="match status" value="1"/>
</dbReference>
<dbReference type="GO" id="GO:0048544">
    <property type="term" value="P:recognition of pollen"/>
    <property type="evidence" value="ECO:0007669"/>
    <property type="project" value="InterPro"/>
</dbReference>
<dbReference type="PROSITE" id="PS50948">
    <property type="entry name" value="PAN"/>
    <property type="match status" value="1"/>
</dbReference>
<keyword evidence="2 17" id="KW-0723">Serine/threonine-protein kinase</keyword>
<dbReference type="FunFam" id="1.10.510.10:FF:000537">
    <property type="entry name" value="Putative receptor-like protein kinase"/>
    <property type="match status" value="1"/>
</dbReference>
<dbReference type="SUPFAM" id="SSF56112">
    <property type="entry name" value="Protein kinase-like (PK-like)"/>
    <property type="match status" value="1"/>
</dbReference>
<evidence type="ECO:0000259" key="23">
    <source>
        <dbReference type="PROSITE" id="PS50948"/>
    </source>
</evidence>
<keyword evidence="10 19" id="KW-1133">Transmembrane helix</keyword>
<dbReference type="InterPro" id="IPR001480">
    <property type="entry name" value="Bulb-type_lectin_dom"/>
</dbReference>
<keyword evidence="14" id="KW-0325">Glycoprotein</keyword>
<dbReference type="InterPro" id="IPR017441">
    <property type="entry name" value="Protein_kinase_ATP_BS"/>
</dbReference>
<dbReference type="PANTHER" id="PTHR47974">
    <property type="entry name" value="OS07G0415500 PROTEIN"/>
    <property type="match status" value="1"/>
</dbReference>
<evidence type="ECO:0000256" key="20">
    <source>
        <dbReference type="SAM" id="SignalP"/>
    </source>
</evidence>
<keyword evidence="6 20" id="KW-0732">Signal</keyword>
<dbReference type="Gene3D" id="3.50.4.10">
    <property type="entry name" value="Hepatocyte Growth Factor"/>
    <property type="match status" value="1"/>
</dbReference>
<evidence type="ECO:0000256" key="7">
    <source>
        <dbReference type="ARBA" id="ARBA00022741"/>
    </source>
</evidence>
<keyword evidence="8 17" id="KW-0418">Kinase</keyword>
<comment type="similarity">
    <text evidence="17">Belongs to the protein kinase superfamily. Ser/Thr protein kinase family.</text>
</comment>
<dbReference type="GO" id="GO:0005524">
    <property type="term" value="F:ATP binding"/>
    <property type="evidence" value="ECO:0007669"/>
    <property type="project" value="UniProtKB-UniRule"/>
</dbReference>
<dbReference type="Pfam" id="PF00069">
    <property type="entry name" value="Pkinase"/>
    <property type="match status" value="1"/>
</dbReference>
<comment type="catalytic activity">
    <reaction evidence="15 17">
        <text>L-threonyl-[protein] + ATP = O-phospho-L-threonyl-[protein] + ADP + H(+)</text>
        <dbReference type="Rhea" id="RHEA:46608"/>
        <dbReference type="Rhea" id="RHEA-COMP:11060"/>
        <dbReference type="Rhea" id="RHEA-COMP:11605"/>
        <dbReference type="ChEBI" id="CHEBI:15378"/>
        <dbReference type="ChEBI" id="CHEBI:30013"/>
        <dbReference type="ChEBI" id="CHEBI:30616"/>
        <dbReference type="ChEBI" id="CHEBI:61977"/>
        <dbReference type="ChEBI" id="CHEBI:456216"/>
        <dbReference type="EC" id="2.7.11.1"/>
    </reaction>
</comment>
<dbReference type="PIRSF" id="PIRSF000641">
    <property type="entry name" value="SRK"/>
    <property type="match status" value="1"/>
</dbReference>
<feature type="chain" id="PRO_5042854475" description="Receptor-like serine/threonine-protein kinase" evidence="20">
    <location>
        <begin position="23"/>
        <end position="801"/>
    </location>
</feature>
<protein>
    <recommendedName>
        <fullName evidence="17">Receptor-like serine/threonine-protein kinase</fullName>
        <ecNumber evidence="17">2.7.11.1</ecNumber>
    </recommendedName>
</protein>
<keyword evidence="25" id="KW-1185">Reference proteome</keyword>
<feature type="domain" description="Apple" evidence="23">
    <location>
        <begin position="333"/>
        <end position="415"/>
    </location>
</feature>
<name>A0AAN7PLA0_9MYRT</name>
<dbReference type="Pfam" id="PF08276">
    <property type="entry name" value="PAN_2"/>
    <property type="match status" value="1"/>
</dbReference>
<evidence type="ECO:0000256" key="11">
    <source>
        <dbReference type="ARBA" id="ARBA00023136"/>
    </source>
</evidence>
<evidence type="ECO:0000313" key="24">
    <source>
        <dbReference type="EMBL" id="KAK4750498.1"/>
    </source>
</evidence>
<dbReference type="SMART" id="SM00108">
    <property type="entry name" value="B_lectin"/>
    <property type="match status" value="1"/>
</dbReference>
<evidence type="ECO:0000259" key="21">
    <source>
        <dbReference type="PROSITE" id="PS50011"/>
    </source>
</evidence>
<feature type="signal peptide" evidence="20">
    <location>
        <begin position="1"/>
        <end position="22"/>
    </location>
</feature>
<dbReference type="GO" id="GO:0004674">
    <property type="term" value="F:protein serine/threonine kinase activity"/>
    <property type="evidence" value="ECO:0007669"/>
    <property type="project" value="UniProtKB-KW"/>
</dbReference>
<evidence type="ECO:0000256" key="15">
    <source>
        <dbReference type="ARBA" id="ARBA00047899"/>
    </source>
</evidence>
<evidence type="ECO:0000259" key="22">
    <source>
        <dbReference type="PROSITE" id="PS50927"/>
    </source>
</evidence>
<dbReference type="InterPro" id="IPR036426">
    <property type="entry name" value="Bulb-type_lectin_dom_sf"/>
</dbReference>
<evidence type="ECO:0000313" key="25">
    <source>
        <dbReference type="Proteomes" id="UP001345219"/>
    </source>
</evidence>
<dbReference type="InterPro" id="IPR003609">
    <property type="entry name" value="Pan_app"/>
</dbReference>
<evidence type="ECO:0000256" key="8">
    <source>
        <dbReference type="ARBA" id="ARBA00022777"/>
    </source>
</evidence>
<evidence type="ECO:0000256" key="17">
    <source>
        <dbReference type="PIRNR" id="PIRNR000641"/>
    </source>
</evidence>
<feature type="domain" description="Protein kinase" evidence="21">
    <location>
        <begin position="513"/>
        <end position="795"/>
    </location>
</feature>
<dbReference type="Pfam" id="PF00954">
    <property type="entry name" value="S_locus_glycop"/>
    <property type="match status" value="1"/>
</dbReference>
<dbReference type="Gene3D" id="3.30.200.20">
    <property type="entry name" value="Phosphorylase Kinase, domain 1"/>
    <property type="match status" value="1"/>
</dbReference>